<dbReference type="InterPro" id="IPR036249">
    <property type="entry name" value="Thioredoxin-like_sf"/>
</dbReference>
<accession>A0A5C7IZA0</accession>
<organism evidence="1 2">
    <name type="scientific">Gossypium darwinii</name>
    <name type="common">Darwin's cotton</name>
    <name type="synonym">Gossypium barbadense var. darwinii</name>
    <dbReference type="NCBI Taxonomy" id="34276"/>
    <lineage>
        <taxon>Eukaryota</taxon>
        <taxon>Viridiplantae</taxon>
        <taxon>Streptophyta</taxon>
        <taxon>Embryophyta</taxon>
        <taxon>Tracheophyta</taxon>
        <taxon>Spermatophyta</taxon>
        <taxon>Magnoliopsida</taxon>
        <taxon>eudicotyledons</taxon>
        <taxon>Gunneridae</taxon>
        <taxon>Pentapetalae</taxon>
        <taxon>rosids</taxon>
        <taxon>malvids</taxon>
        <taxon>Malvales</taxon>
        <taxon>Malvaceae</taxon>
        <taxon>Malvoideae</taxon>
        <taxon>Gossypium</taxon>
    </lineage>
</organism>
<evidence type="ECO:0000313" key="1">
    <source>
        <dbReference type="EMBL" id="TXG74570.1"/>
    </source>
</evidence>
<sequence>MASSTVPIGVAVSAPSSFLSNRRISVRFSEFRGLKIKPRLASLTQSTRSAIQDRRRVGRVVCEAQNTAVDVPAIKDETWQSLVLECELPVLVEFWAPWWRTLPYDPPHNRRAVEAICWEAQMLQS</sequence>
<name>A0A5C7IZA0_GOSDA</name>
<dbReference type="SUPFAM" id="SSF52833">
    <property type="entry name" value="Thioredoxin-like"/>
    <property type="match status" value="1"/>
</dbReference>
<reference evidence="1 2" key="1">
    <citation type="submission" date="2019-06" db="EMBL/GenBank/DDBJ databases">
        <title>WGS assembly of Gossypium darwinii.</title>
        <authorList>
            <person name="Chen Z.J."/>
            <person name="Sreedasyam A."/>
            <person name="Ando A."/>
            <person name="Song Q."/>
            <person name="De L."/>
            <person name="Hulse-Kemp A."/>
            <person name="Ding M."/>
            <person name="Ye W."/>
            <person name="Kirkbride R."/>
            <person name="Jenkins J."/>
            <person name="Plott C."/>
            <person name="Lovell J."/>
            <person name="Lin Y.-M."/>
            <person name="Vaughn R."/>
            <person name="Liu B."/>
            <person name="Li W."/>
            <person name="Simpson S."/>
            <person name="Scheffler B."/>
            <person name="Saski C."/>
            <person name="Grover C."/>
            <person name="Hu G."/>
            <person name="Conover J."/>
            <person name="Carlson J."/>
            <person name="Shu S."/>
            <person name="Boston L."/>
            <person name="Williams M."/>
            <person name="Peterson D."/>
            <person name="Mcgee K."/>
            <person name="Jones D."/>
            <person name="Wendel J."/>
            <person name="Stelly D."/>
            <person name="Grimwood J."/>
            <person name="Schmutz J."/>
        </authorList>
    </citation>
    <scope>NUCLEOTIDE SEQUENCE [LARGE SCALE GENOMIC DNA]</scope>
    <source>
        <strain evidence="1">1808015.09</strain>
    </source>
</reference>
<dbReference type="AlphaFoldDB" id="A0A5C7IZA0"/>
<proteinExistence type="predicted"/>
<gene>
    <name evidence="1" type="ORF">ES288_1Z032600v1</name>
</gene>
<dbReference type="EMBL" id="ML701051">
    <property type="protein sequence ID" value="TXG74570.1"/>
    <property type="molecule type" value="Genomic_DNA"/>
</dbReference>
<keyword evidence="2" id="KW-1185">Reference proteome</keyword>
<evidence type="ECO:0000313" key="2">
    <source>
        <dbReference type="Proteomes" id="UP000323506"/>
    </source>
</evidence>
<dbReference type="Proteomes" id="UP000323506">
    <property type="component" value="Unassembled WGS sequence"/>
</dbReference>
<evidence type="ECO:0008006" key="3">
    <source>
        <dbReference type="Google" id="ProtNLM"/>
    </source>
</evidence>
<protein>
    <recommendedName>
        <fullName evidence="3">Thioredoxin domain-containing protein</fullName>
    </recommendedName>
</protein>
<dbReference type="EMBL" id="ML701051">
    <property type="protein sequence ID" value="TXG74569.1"/>
    <property type="molecule type" value="Genomic_DNA"/>
</dbReference>